<dbReference type="SUPFAM" id="SSF52540">
    <property type="entry name" value="P-loop containing nucleoside triphosphate hydrolases"/>
    <property type="match status" value="1"/>
</dbReference>
<organism evidence="6 7">
    <name type="scientific">Mycobacterium branderi</name>
    <dbReference type="NCBI Taxonomy" id="43348"/>
    <lineage>
        <taxon>Bacteria</taxon>
        <taxon>Bacillati</taxon>
        <taxon>Actinomycetota</taxon>
        <taxon>Actinomycetes</taxon>
        <taxon>Mycobacteriales</taxon>
        <taxon>Mycobacteriaceae</taxon>
        <taxon>Mycobacterium</taxon>
    </lineage>
</organism>
<dbReference type="PANTHER" id="PTHR47691:SF3">
    <property type="entry name" value="HTH-TYPE TRANSCRIPTIONAL REGULATOR RV0890C-RELATED"/>
    <property type="match status" value="1"/>
</dbReference>
<keyword evidence="6" id="KW-0418">Kinase</keyword>
<dbReference type="OrthoDB" id="136365at2"/>
<evidence type="ECO:0000313" key="6">
    <source>
        <dbReference type="EMBL" id="ORA40430.1"/>
    </source>
</evidence>
<keyword evidence="8" id="KW-1185">Reference proteome</keyword>
<dbReference type="Proteomes" id="UP000467379">
    <property type="component" value="Plasmid pJCM12687"/>
</dbReference>
<geneLocation type="plasmid" evidence="5 8">
    <name>pJCM12687</name>
</geneLocation>
<dbReference type="Gene3D" id="3.40.50.300">
    <property type="entry name" value="P-loop containing nucleotide triphosphate hydrolases"/>
    <property type="match status" value="1"/>
</dbReference>
<dbReference type="EMBL" id="MVHM01000002">
    <property type="protein sequence ID" value="ORA40430.1"/>
    <property type="molecule type" value="Genomic_DNA"/>
</dbReference>
<dbReference type="Gene3D" id="3.30.200.20">
    <property type="entry name" value="Phosphorylase Kinase, domain 1"/>
    <property type="match status" value="1"/>
</dbReference>
<gene>
    <name evidence="6" type="ORF">BST20_07870</name>
    <name evidence="5" type="ORF">MBRA_51390</name>
</gene>
<sequence>MDSDPFRTQRDVGPAVVSQLNAAGFADAEEIGRGGFGIVYRCTQAALDRVVAVKVLITELDEHRERFLREQRAMGRLTGHPNIVGVLQVGQTTGGYPYLVMQYHRQGSLEARISRLGLLPVEEVLRIGVKIAGALESAHRLDILHRDVKPANILLTDYGQPALSDFGIAHITGGFTTAAGTFTGSPAFTAPEILSGEPPSQASDTYSLGATLFAALTGHAAYERKSGEQMVAQFLRIATEPVPDLRDIGIPEAVSAVIEKAMARDPAARPSAAALGEELQRIQAGHGLPVDDLALRRRHRSGRLQPHGATRTLPGTLPLELTSFIGRRAELHEVQRMLSESRLVTLTGIGGVGKTRLALRAASEAAADFADGVRLVELGDLRDPSLVVDVVAGGLGLRDESGRSLRDVLVEFLCPRKLLLILDNCEQVVGEAAELAETLLQACPDLKILATSRERLGIGGEAVVVLSPLSVPATDREPRRGQPGYDAVALFAERAAAAVPGFALTGDNEKTVARICSRLEGLPLAIELAAARLRAMSPEQILERLGDRYTLLTQGSRAAPARQQALAWSIGWSYDLCSPSEQRLWARLSIFAGSFELEAAEHVCNGELSPQELVELLTALVDKSILIRAESPGGVRFKLLDTLREYGREKIRQAGDYRQLRGRHLGWYRRLVADAADEWFSSRQLRWLARLEPESHNLREAMEFALSESPEIALEMVANLYLYAVARGFLSEMHRWLDRALGATPSEPSVERIRALYAAAMIAGLQGDLAAESAWAAEAGTLAEQTTDPPARAMAATAEGFAALMRGDADDALARFESAVEADDNPTVRVGAMMLVGWALESRGDIGRALIWQEKALAAAESAQEVVFRSYALWSIGVGWWRHGKTERAEELLRECLRLTQQIDDPRTAAACLETLAWIARANSDPRRAAVLMGAAAKLGNWIGVSPAVLPDLAVFHDECEQRARETLGDEEFGAATREGAAMGFDQAVACALRGGS</sequence>
<dbReference type="Gene3D" id="1.10.510.10">
    <property type="entry name" value="Transferase(Phosphotransferase) domain 1"/>
    <property type="match status" value="1"/>
</dbReference>
<evidence type="ECO:0000313" key="5">
    <source>
        <dbReference type="EMBL" id="BBZ14944.1"/>
    </source>
</evidence>
<dbReference type="AlphaFoldDB" id="A0A7I7WBT4"/>
<dbReference type="SUPFAM" id="SSF56112">
    <property type="entry name" value="Protein kinase-like (PK-like)"/>
    <property type="match status" value="1"/>
</dbReference>
<dbReference type="GO" id="GO:0005524">
    <property type="term" value="F:ATP binding"/>
    <property type="evidence" value="ECO:0007669"/>
    <property type="project" value="UniProtKB-UniRule"/>
</dbReference>
<keyword evidence="2 3" id="KW-0067">ATP-binding</keyword>
<accession>A0A7I7WBT4</accession>
<dbReference type="InterPro" id="IPR011990">
    <property type="entry name" value="TPR-like_helical_dom_sf"/>
</dbReference>
<dbReference type="InterPro" id="IPR008271">
    <property type="entry name" value="Ser/Thr_kinase_AS"/>
</dbReference>
<evidence type="ECO:0000313" key="7">
    <source>
        <dbReference type="Proteomes" id="UP000192441"/>
    </source>
</evidence>
<dbReference type="PROSITE" id="PS00107">
    <property type="entry name" value="PROTEIN_KINASE_ATP"/>
    <property type="match status" value="1"/>
</dbReference>
<reference evidence="5 8" key="2">
    <citation type="journal article" date="2019" name="Emerg. Microbes Infect.">
        <title>Comprehensive subspecies identification of 175 nontuberculous mycobacteria species based on 7547 genomic profiles.</title>
        <authorList>
            <person name="Matsumoto Y."/>
            <person name="Kinjo T."/>
            <person name="Motooka D."/>
            <person name="Nabeya D."/>
            <person name="Jung N."/>
            <person name="Uechi K."/>
            <person name="Horii T."/>
            <person name="Iida T."/>
            <person name="Fujita J."/>
            <person name="Nakamura S."/>
        </authorList>
    </citation>
    <scope>NUCLEOTIDE SEQUENCE [LARGE SCALE GENOMIC DNA]</scope>
    <source>
        <strain evidence="5 8">JCM 12687</strain>
        <plasmid evidence="5">pJCM12687</plasmid>
    </source>
</reference>
<evidence type="ECO:0000259" key="4">
    <source>
        <dbReference type="PROSITE" id="PS50011"/>
    </source>
</evidence>
<protein>
    <submittedName>
        <fullName evidence="6">Protein kinase</fullName>
    </submittedName>
</protein>
<feature type="domain" description="Protein kinase" evidence="4">
    <location>
        <begin position="25"/>
        <end position="282"/>
    </location>
</feature>
<dbReference type="GO" id="GO:0004672">
    <property type="term" value="F:protein kinase activity"/>
    <property type="evidence" value="ECO:0007669"/>
    <property type="project" value="InterPro"/>
</dbReference>
<keyword evidence="6" id="KW-0808">Transferase</keyword>
<dbReference type="RefSeq" id="WP_083130859.1">
    <property type="nucleotide sequence ID" value="NZ_AP022607.1"/>
</dbReference>
<dbReference type="PANTHER" id="PTHR47691">
    <property type="entry name" value="REGULATOR-RELATED"/>
    <property type="match status" value="1"/>
</dbReference>
<evidence type="ECO:0000313" key="8">
    <source>
        <dbReference type="Proteomes" id="UP000467379"/>
    </source>
</evidence>
<dbReference type="PRINTS" id="PR00364">
    <property type="entry name" value="DISEASERSIST"/>
</dbReference>
<dbReference type="InterPro" id="IPR017441">
    <property type="entry name" value="Protein_kinase_ATP_BS"/>
</dbReference>
<dbReference type="PROSITE" id="PS50011">
    <property type="entry name" value="PROTEIN_KINASE_DOM"/>
    <property type="match status" value="1"/>
</dbReference>
<dbReference type="CDD" id="cd14014">
    <property type="entry name" value="STKc_PknB_like"/>
    <property type="match status" value="1"/>
</dbReference>
<dbReference type="InterPro" id="IPR027417">
    <property type="entry name" value="P-loop_NTPase"/>
</dbReference>
<dbReference type="Pfam" id="PF25872">
    <property type="entry name" value="HTH_77"/>
    <property type="match status" value="1"/>
</dbReference>
<reference evidence="5" key="3">
    <citation type="submission" date="2020-02" db="EMBL/GenBank/DDBJ databases">
        <authorList>
            <person name="Matsumoto Y."/>
            <person name="Motooka D."/>
            <person name="Nakamura S."/>
        </authorList>
    </citation>
    <scope>NUCLEOTIDE SEQUENCE</scope>
    <source>
        <strain evidence="5">JCM 12687</strain>
        <plasmid evidence="5">pJCM12687</plasmid>
    </source>
</reference>
<dbReference type="SMART" id="SM00220">
    <property type="entry name" value="S_TKc"/>
    <property type="match status" value="1"/>
</dbReference>
<proteinExistence type="predicted"/>
<keyword evidence="5" id="KW-0614">Plasmid</keyword>
<reference evidence="6 7" key="1">
    <citation type="submission" date="2016-12" db="EMBL/GenBank/DDBJ databases">
        <title>The new phylogeny of genus Mycobacterium.</title>
        <authorList>
            <person name="Tortoli E."/>
            <person name="Trovato A."/>
            <person name="Cirillo D.M."/>
        </authorList>
    </citation>
    <scope>NUCLEOTIDE SEQUENCE [LARGE SCALE GENOMIC DNA]</scope>
    <source>
        <strain evidence="6 7">DSM 44624</strain>
    </source>
</reference>
<keyword evidence="1 3" id="KW-0547">Nucleotide-binding</keyword>
<dbReference type="InterPro" id="IPR011009">
    <property type="entry name" value="Kinase-like_dom_sf"/>
</dbReference>
<dbReference type="SUPFAM" id="SSF48452">
    <property type="entry name" value="TPR-like"/>
    <property type="match status" value="1"/>
</dbReference>
<dbReference type="Pfam" id="PF00069">
    <property type="entry name" value="Pkinase"/>
    <property type="match status" value="1"/>
</dbReference>
<dbReference type="InterPro" id="IPR058852">
    <property type="entry name" value="HTH_77"/>
</dbReference>
<evidence type="ECO:0000256" key="3">
    <source>
        <dbReference type="PROSITE-ProRule" id="PRU10141"/>
    </source>
</evidence>
<dbReference type="PROSITE" id="PS00108">
    <property type="entry name" value="PROTEIN_KINASE_ST"/>
    <property type="match status" value="1"/>
</dbReference>
<dbReference type="EMBL" id="AP022607">
    <property type="protein sequence ID" value="BBZ14944.1"/>
    <property type="molecule type" value="Genomic_DNA"/>
</dbReference>
<dbReference type="InterPro" id="IPR000719">
    <property type="entry name" value="Prot_kinase_dom"/>
</dbReference>
<feature type="binding site" evidence="3">
    <location>
        <position position="54"/>
    </location>
    <ligand>
        <name>ATP</name>
        <dbReference type="ChEBI" id="CHEBI:30616"/>
    </ligand>
</feature>
<dbReference type="Gene3D" id="1.25.40.10">
    <property type="entry name" value="Tetratricopeptide repeat domain"/>
    <property type="match status" value="1"/>
</dbReference>
<evidence type="ECO:0000256" key="2">
    <source>
        <dbReference type="ARBA" id="ARBA00022840"/>
    </source>
</evidence>
<name>A0A7I7WBT4_9MYCO</name>
<evidence type="ECO:0000256" key="1">
    <source>
        <dbReference type="ARBA" id="ARBA00022741"/>
    </source>
</evidence>
<dbReference type="Proteomes" id="UP000192441">
    <property type="component" value="Unassembled WGS sequence"/>
</dbReference>